<evidence type="ECO:0000256" key="1">
    <source>
        <dbReference type="SAM" id="MobiDB-lite"/>
    </source>
</evidence>
<dbReference type="KEGG" id="tps:THAPSDRAFT_5921"/>
<dbReference type="Proteomes" id="UP000001449">
    <property type="component" value="Chromosome 6"/>
</dbReference>
<dbReference type="PANTHER" id="PTHR32301">
    <property type="entry name" value="COUNTIN RECEPTOR CNR3-RELATED"/>
    <property type="match status" value="1"/>
</dbReference>
<protein>
    <submittedName>
        <fullName evidence="2">Uncharacterized protein</fullName>
    </submittedName>
</protein>
<keyword evidence="3" id="KW-1185">Reference proteome</keyword>
<dbReference type="eggNOG" id="ENOG502T740">
    <property type="taxonomic scope" value="Eukaryota"/>
</dbReference>
<reference evidence="2 3" key="1">
    <citation type="journal article" date="2004" name="Science">
        <title>The genome of the diatom Thalassiosira pseudonana: ecology, evolution, and metabolism.</title>
        <authorList>
            <person name="Armbrust E.V."/>
            <person name="Berges J.A."/>
            <person name="Bowler C."/>
            <person name="Green B.R."/>
            <person name="Martinez D."/>
            <person name="Putnam N.H."/>
            <person name="Zhou S."/>
            <person name="Allen A.E."/>
            <person name="Apt K.E."/>
            <person name="Bechner M."/>
            <person name="Brzezinski M.A."/>
            <person name="Chaal B.K."/>
            <person name="Chiovitti A."/>
            <person name="Davis A.K."/>
            <person name="Demarest M.S."/>
            <person name="Detter J.C."/>
            <person name="Glavina T."/>
            <person name="Goodstein D."/>
            <person name="Hadi M.Z."/>
            <person name="Hellsten U."/>
            <person name="Hildebrand M."/>
            <person name="Jenkins B.D."/>
            <person name="Jurka J."/>
            <person name="Kapitonov V.V."/>
            <person name="Kroger N."/>
            <person name="Lau W.W."/>
            <person name="Lane T.W."/>
            <person name="Larimer F.W."/>
            <person name="Lippmeier J.C."/>
            <person name="Lucas S."/>
            <person name="Medina M."/>
            <person name="Montsant A."/>
            <person name="Obornik M."/>
            <person name="Parker M.S."/>
            <person name="Palenik B."/>
            <person name="Pazour G.J."/>
            <person name="Richardson P.M."/>
            <person name="Rynearson T.A."/>
            <person name="Saito M.A."/>
            <person name="Schwartz D.C."/>
            <person name="Thamatrakoln K."/>
            <person name="Valentin K."/>
            <person name="Vardi A."/>
            <person name="Wilkerson F.P."/>
            <person name="Rokhsar D.S."/>
        </authorList>
    </citation>
    <scope>NUCLEOTIDE SEQUENCE [LARGE SCALE GENOMIC DNA]</scope>
    <source>
        <strain evidence="2 3">CCMP1335</strain>
    </source>
</reference>
<dbReference type="InterPro" id="IPR053259">
    <property type="entry name" value="Golvesin-related_Golgi"/>
</dbReference>
<sequence>MSVKRRDVGRRRGLWQRRWICCKDQRAVGGGEEEESKSVSLELSKLSLYGSSIFFSREEVECVPTARSFQAAYLVGCLERRTHIRYNTTHGHTPHGLLSPTMTASIKRNAVTKALTFSILLIAQLILLDRYINNDSDVDVDTDQSNVRGRRRQLSEPLLPFDDVEVTTSAETTDVNANEQRGDDNKSEQLEDEEIETEESKLQKRTRQYLGGLYPKVDSDQMPLYLRDTNELTDEMDELSLRWGEKVDYGDRPFFWHIPKASGSTMKNILNFCFNLKRAENVDGKPYVSSDAYMGNWMVHQLTGTMAGETLAVKHLEHAKDVLQRKVFVGIASQMDETMRQLKLYFNWKETQPFCVFNYLHSTPTNTNKHPKMVRGSEQWNLVAEKEKWDLSLYYYALELFSRQRERFPPADRASEGLISIKNDVPDD</sequence>
<feature type="compositionally biased region" description="Basic and acidic residues" evidence="1">
    <location>
        <begin position="180"/>
        <end position="189"/>
    </location>
</feature>
<dbReference type="EMBL" id="CM000643">
    <property type="protein sequence ID" value="EED91431.1"/>
    <property type="molecule type" value="Genomic_DNA"/>
</dbReference>
<dbReference type="GeneID" id="7451121"/>
<evidence type="ECO:0000313" key="3">
    <source>
        <dbReference type="Proteomes" id="UP000001449"/>
    </source>
</evidence>
<dbReference type="AlphaFoldDB" id="B8C518"/>
<dbReference type="RefSeq" id="XP_002291324.1">
    <property type="nucleotide sequence ID" value="XM_002291288.1"/>
</dbReference>
<dbReference type="Gene3D" id="3.40.50.300">
    <property type="entry name" value="P-loop containing nucleotide triphosphate hydrolases"/>
    <property type="match status" value="1"/>
</dbReference>
<dbReference type="InterPro" id="IPR027417">
    <property type="entry name" value="P-loop_NTPase"/>
</dbReference>
<dbReference type="GO" id="GO:0005794">
    <property type="term" value="C:Golgi apparatus"/>
    <property type="evidence" value="ECO:0000318"/>
    <property type="project" value="GO_Central"/>
</dbReference>
<dbReference type="PANTHER" id="PTHR32301:SF6">
    <property type="entry name" value="GOLVESIN-RELATED"/>
    <property type="match status" value="1"/>
</dbReference>
<dbReference type="PaxDb" id="35128-Thaps5921"/>
<feature type="compositionally biased region" description="Polar residues" evidence="1">
    <location>
        <begin position="166"/>
        <end position="179"/>
    </location>
</feature>
<name>B8C518_THAPS</name>
<gene>
    <name evidence="2" type="ORF">THAPSDRAFT_5921</name>
</gene>
<evidence type="ECO:0000313" key="2">
    <source>
        <dbReference type="EMBL" id="EED91431.1"/>
    </source>
</evidence>
<feature type="region of interest" description="Disordered" evidence="1">
    <location>
        <begin position="161"/>
        <end position="202"/>
    </location>
</feature>
<reference evidence="2 3" key="2">
    <citation type="journal article" date="2008" name="Nature">
        <title>The Phaeodactylum genome reveals the evolutionary history of diatom genomes.</title>
        <authorList>
            <person name="Bowler C."/>
            <person name="Allen A.E."/>
            <person name="Badger J.H."/>
            <person name="Grimwood J."/>
            <person name="Jabbari K."/>
            <person name="Kuo A."/>
            <person name="Maheswari U."/>
            <person name="Martens C."/>
            <person name="Maumus F."/>
            <person name="Otillar R.P."/>
            <person name="Rayko E."/>
            <person name="Salamov A."/>
            <person name="Vandepoele K."/>
            <person name="Beszteri B."/>
            <person name="Gruber A."/>
            <person name="Heijde M."/>
            <person name="Katinka M."/>
            <person name="Mock T."/>
            <person name="Valentin K."/>
            <person name="Verret F."/>
            <person name="Berges J.A."/>
            <person name="Brownlee C."/>
            <person name="Cadoret J.P."/>
            <person name="Chiovitti A."/>
            <person name="Choi C.J."/>
            <person name="Coesel S."/>
            <person name="De Martino A."/>
            <person name="Detter J.C."/>
            <person name="Durkin C."/>
            <person name="Falciatore A."/>
            <person name="Fournet J."/>
            <person name="Haruta M."/>
            <person name="Huysman M.J."/>
            <person name="Jenkins B.D."/>
            <person name="Jiroutova K."/>
            <person name="Jorgensen R.E."/>
            <person name="Joubert Y."/>
            <person name="Kaplan A."/>
            <person name="Kroger N."/>
            <person name="Kroth P.G."/>
            <person name="La Roche J."/>
            <person name="Lindquist E."/>
            <person name="Lommer M."/>
            <person name="Martin-Jezequel V."/>
            <person name="Lopez P.J."/>
            <person name="Lucas S."/>
            <person name="Mangogna M."/>
            <person name="McGinnis K."/>
            <person name="Medlin L.K."/>
            <person name="Montsant A."/>
            <person name="Oudot-Le Secq M.P."/>
            <person name="Napoli C."/>
            <person name="Obornik M."/>
            <person name="Parker M.S."/>
            <person name="Petit J.L."/>
            <person name="Porcel B.M."/>
            <person name="Poulsen N."/>
            <person name="Robison M."/>
            <person name="Rychlewski L."/>
            <person name="Rynearson T.A."/>
            <person name="Schmutz J."/>
            <person name="Shapiro H."/>
            <person name="Siaut M."/>
            <person name="Stanley M."/>
            <person name="Sussman M.R."/>
            <person name="Taylor A.R."/>
            <person name="Vardi A."/>
            <person name="von Dassow P."/>
            <person name="Vyverman W."/>
            <person name="Willis A."/>
            <person name="Wyrwicz L.S."/>
            <person name="Rokhsar D.S."/>
            <person name="Weissenbach J."/>
            <person name="Armbrust E.V."/>
            <person name="Green B.R."/>
            <person name="Van de Peer Y."/>
            <person name="Grigoriev I.V."/>
        </authorList>
    </citation>
    <scope>NUCLEOTIDE SEQUENCE [LARGE SCALE GENOMIC DNA]</scope>
    <source>
        <strain evidence="2 3">CCMP1335</strain>
    </source>
</reference>
<dbReference type="InParanoid" id="B8C518"/>
<accession>B8C518</accession>
<proteinExistence type="predicted"/>
<dbReference type="HOGENOM" id="CLU_641748_0_0_1"/>
<organism evidence="2 3">
    <name type="scientific">Thalassiosira pseudonana</name>
    <name type="common">Marine diatom</name>
    <name type="synonym">Cyclotella nana</name>
    <dbReference type="NCBI Taxonomy" id="35128"/>
    <lineage>
        <taxon>Eukaryota</taxon>
        <taxon>Sar</taxon>
        <taxon>Stramenopiles</taxon>
        <taxon>Ochrophyta</taxon>
        <taxon>Bacillariophyta</taxon>
        <taxon>Coscinodiscophyceae</taxon>
        <taxon>Thalassiosirophycidae</taxon>
        <taxon>Thalassiosirales</taxon>
        <taxon>Thalassiosiraceae</taxon>
        <taxon>Thalassiosira</taxon>
    </lineage>
</organism>